<accession>A0A4Q1C140</accession>
<evidence type="ECO:0000313" key="2">
    <source>
        <dbReference type="Proteomes" id="UP000289455"/>
    </source>
</evidence>
<dbReference type="Pfam" id="PF05164">
    <property type="entry name" value="ZapA"/>
    <property type="match status" value="1"/>
</dbReference>
<dbReference type="RefSeq" id="WP_129026469.1">
    <property type="nucleotide sequence ID" value="NZ_SDHY01000002.1"/>
</dbReference>
<keyword evidence="2" id="KW-1185">Reference proteome</keyword>
<organism evidence="1 2">
    <name type="scientific">Aquirufa rosea</name>
    <dbReference type="NCBI Taxonomy" id="2509241"/>
    <lineage>
        <taxon>Bacteria</taxon>
        <taxon>Pseudomonadati</taxon>
        <taxon>Bacteroidota</taxon>
        <taxon>Cytophagia</taxon>
        <taxon>Cytophagales</taxon>
        <taxon>Flectobacillaceae</taxon>
        <taxon>Aquirufa</taxon>
    </lineage>
</organism>
<protein>
    <submittedName>
        <fullName evidence="1">Cell division protein ZapA</fullName>
    </submittedName>
</protein>
<proteinExistence type="predicted"/>
<comment type="caution">
    <text evidence="1">The sequence shown here is derived from an EMBL/GenBank/DDBJ whole genome shotgun (WGS) entry which is preliminary data.</text>
</comment>
<dbReference type="EMBL" id="SDHY01000002">
    <property type="protein sequence ID" value="RXK50859.1"/>
    <property type="molecule type" value="Genomic_DNA"/>
</dbReference>
<dbReference type="Proteomes" id="UP000289455">
    <property type="component" value="Unassembled WGS sequence"/>
</dbReference>
<gene>
    <name evidence="1" type="ORF">ESB04_04205</name>
</gene>
<keyword evidence="1" id="KW-0131">Cell cycle</keyword>
<name>A0A4Q1C140_9BACT</name>
<dbReference type="GO" id="GO:0051301">
    <property type="term" value="P:cell division"/>
    <property type="evidence" value="ECO:0007669"/>
    <property type="project" value="UniProtKB-KW"/>
</dbReference>
<dbReference type="InterPro" id="IPR036192">
    <property type="entry name" value="Cell_div_ZapA-like_sf"/>
</dbReference>
<dbReference type="OrthoDB" id="965420at2"/>
<keyword evidence="1" id="KW-0132">Cell division</keyword>
<dbReference type="InterPro" id="IPR007838">
    <property type="entry name" value="Cell_div_ZapA-like"/>
</dbReference>
<sequence length="96" mass="10748">MSQNLPCNLILGIQTIAMKVDPLEEACVRNAANLVNKLVKYYEQQTNSSDPNAVMALVALDLAMCGLKFDEQQRSLESKVLNENKQLLELTDFYAL</sequence>
<dbReference type="SUPFAM" id="SSF102829">
    <property type="entry name" value="Cell division protein ZapA-like"/>
    <property type="match status" value="1"/>
</dbReference>
<dbReference type="AlphaFoldDB" id="A0A4Q1C140"/>
<evidence type="ECO:0000313" key="1">
    <source>
        <dbReference type="EMBL" id="RXK50859.1"/>
    </source>
</evidence>
<reference evidence="1 2" key="1">
    <citation type="submission" date="2019-01" db="EMBL/GenBank/DDBJ databases">
        <title>Cytophagaceae bacterium strain CAR-16.</title>
        <authorList>
            <person name="Chen W.-M."/>
        </authorList>
    </citation>
    <scope>NUCLEOTIDE SEQUENCE [LARGE SCALE GENOMIC DNA]</scope>
    <source>
        <strain evidence="1 2">CAR-16</strain>
    </source>
</reference>